<accession>A0AAD7JZB3</accession>
<dbReference type="AlphaFoldDB" id="A0AAD7JZB3"/>
<evidence type="ECO:0000313" key="3">
    <source>
        <dbReference type="EMBL" id="KAJ7774985.1"/>
    </source>
</evidence>
<sequence length="733" mass="83050">MEARRKLLMARQPEWGDSPSPPHFGPAQWDSRPPNSSSSESESSQNGSLRQPSPVSEPVPDPEELAALDALIMAEPKERRRPRVQTPTVSSCRNWSLDFLVKQSKNFLAVPRVRWSATKSTEIQIQEHENANSGVPLVVEGLQKHPHWLKDKFTPEWLERHHGRDTISARNVCNRVDRDLTLSEFIAHARTISPFAQPEEKERLYGKDVACPPQWSDFLHNGTIPNYLAPKSPENVLNNLPQDVRPETLMCYLGVGDTFTPCHKDLCASSGHNLMCYTEKGGSSFWFMTATSSANAAAEYFHTKINQELDHEAHVITLAELAQAPFKVYIVEQKLGDLVLVPPRSAHQVVNSGGLTIKTSWSRMTVDGLSLALRYELPLYRRVCRSEVYRVKANIYYTLLSTIQQVSDSKRLSNSRDPVHASTSQNNMPTLLKNLRRILLLFDSILIEEYSPEAPHMRKLTEDEYIDHLACDFCGGDVFQSFFECCSCVDGRKPANHGAGLIICPGCYVEGRTCHCEKMIPVQSRPLGQLFDARQRAVDLYNGLKLDYRITDTVPSKELLLSDDQAALFRAALYLRKRRRLNAKKTNNSDETRRCTVKRAAGALNHSSASTWVLPCKKCHSGTCFAHLTSEPRLHAVEALLTYAKDETKHEDFHQAHIGSRKRFEAQITALKREEPDYRPDLRVQLAYLASTFPCCRPINPRDDLRKEGFYDLSVWEVAVCAPYKPWTRLTVL</sequence>
<dbReference type="SUPFAM" id="SSF51197">
    <property type="entry name" value="Clavaminate synthase-like"/>
    <property type="match status" value="1"/>
</dbReference>
<organism evidence="3 4">
    <name type="scientific">Mycena metata</name>
    <dbReference type="NCBI Taxonomy" id="1033252"/>
    <lineage>
        <taxon>Eukaryota</taxon>
        <taxon>Fungi</taxon>
        <taxon>Dikarya</taxon>
        <taxon>Basidiomycota</taxon>
        <taxon>Agaricomycotina</taxon>
        <taxon>Agaricomycetes</taxon>
        <taxon>Agaricomycetidae</taxon>
        <taxon>Agaricales</taxon>
        <taxon>Marasmiineae</taxon>
        <taxon>Mycenaceae</taxon>
        <taxon>Mycena</taxon>
    </lineage>
</organism>
<keyword evidence="4" id="KW-1185">Reference proteome</keyword>
<dbReference type="Proteomes" id="UP001215598">
    <property type="component" value="Unassembled WGS sequence"/>
</dbReference>
<proteinExistence type="predicted"/>
<dbReference type="SMART" id="SM00558">
    <property type="entry name" value="JmjC"/>
    <property type="match status" value="1"/>
</dbReference>
<dbReference type="PROSITE" id="PS51184">
    <property type="entry name" value="JMJC"/>
    <property type="match status" value="1"/>
</dbReference>
<evidence type="ECO:0000259" key="2">
    <source>
        <dbReference type="PROSITE" id="PS51184"/>
    </source>
</evidence>
<protein>
    <recommendedName>
        <fullName evidence="2">JmjC domain-containing protein</fullName>
    </recommendedName>
</protein>
<dbReference type="InterPro" id="IPR003347">
    <property type="entry name" value="JmjC_dom"/>
</dbReference>
<reference evidence="3" key="1">
    <citation type="submission" date="2023-03" db="EMBL/GenBank/DDBJ databases">
        <title>Massive genome expansion in bonnet fungi (Mycena s.s.) driven by repeated elements and novel gene families across ecological guilds.</title>
        <authorList>
            <consortium name="Lawrence Berkeley National Laboratory"/>
            <person name="Harder C.B."/>
            <person name="Miyauchi S."/>
            <person name="Viragh M."/>
            <person name="Kuo A."/>
            <person name="Thoen E."/>
            <person name="Andreopoulos B."/>
            <person name="Lu D."/>
            <person name="Skrede I."/>
            <person name="Drula E."/>
            <person name="Henrissat B."/>
            <person name="Morin E."/>
            <person name="Kohler A."/>
            <person name="Barry K."/>
            <person name="LaButti K."/>
            <person name="Morin E."/>
            <person name="Salamov A."/>
            <person name="Lipzen A."/>
            <person name="Mereny Z."/>
            <person name="Hegedus B."/>
            <person name="Baldrian P."/>
            <person name="Stursova M."/>
            <person name="Weitz H."/>
            <person name="Taylor A."/>
            <person name="Grigoriev I.V."/>
            <person name="Nagy L.G."/>
            <person name="Martin F."/>
            <person name="Kauserud H."/>
        </authorList>
    </citation>
    <scope>NUCLEOTIDE SEQUENCE</scope>
    <source>
        <strain evidence="3">CBHHK182m</strain>
    </source>
</reference>
<feature type="domain" description="JmjC" evidence="2">
    <location>
        <begin position="229"/>
        <end position="380"/>
    </location>
</feature>
<dbReference type="Gene3D" id="2.60.120.650">
    <property type="entry name" value="Cupin"/>
    <property type="match status" value="1"/>
</dbReference>
<comment type="caution">
    <text evidence="3">The sequence shown here is derived from an EMBL/GenBank/DDBJ whole genome shotgun (WGS) entry which is preliminary data.</text>
</comment>
<name>A0AAD7JZB3_9AGAR</name>
<evidence type="ECO:0000256" key="1">
    <source>
        <dbReference type="SAM" id="MobiDB-lite"/>
    </source>
</evidence>
<dbReference type="Pfam" id="PF02373">
    <property type="entry name" value="JmjC"/>
    <property type="match status" value="1"/>
</dbReference>
<evidence type="ECO:0000313" key="4">
    <source>
        <dbReference type="Proteomes" id="UP001215598"/>
    </source>
</evidence>
<gene>
    <name evidence="3" type="ORF">B0H16DRAFT_82082</name>
</gene>
<dbReference type="EMBL" id="JARKIB010000011">
    <property type="protein sequence ID" value="KAJ7774985.1"/>
    <property type="molecule type" value="Genomic_DNA"/>
</dbReference>
<feature type="region of interest" description="Disordered" evidence="1">
    <location>
        <begin position="1"/>
        <end position="61"/>
    </location>
</feature>